<evidence type="ECO:0000256" key="2">
    <source>
        <dbReference type="ARBA" id="ARBA00022729"/>
    </source>
</evidence>
<comment type="caution">
    <text evidence="3">The sequence shown here is derived from an EMBL/GenBank/DDBJ whole genome shotgun (WGS) entry which is preliminary data.</text>
</comment>
<dbReference type="InterPro" id="IPR005632">
    <property type="entry name" value="Chaperone_Skp"/>
</dbReference>
<keyword evidence="4" id="KW-1185">Reference proteome</keyword>
<dbReference type="InterPro" id="IPR024930">
    <property type="entry name" value="Skp_dom_sf"/>
</dbReference>
<dbReference type="PANTHER" id="PTHR35089">
    <property type="entry name" value="CHAPERONE PROTEIN SKP"/>
    <property type="match status" value="1"/>
</dbReference>
<evidence type="ECO:0000256" key="1">
    <source>
        <dbReference type="ARBA" id="ARBA00009091"/>
    </source>
</evidence>
<proteinExistence type="inferred from homology"/>
<dbReference type="EMBL" id="JAUDUY010000001">
    <property type="protein sequence ID" value="MDM9629880.1"/>
    <property type="molecule type" value="Genomic_DNA"/>
</dbReference>
<sequence>MKNWIGFLAFMLLVSCQQDKIAYVDNVKLMDGYKRKQEVEASYQMKSEAFTRKRDSISQAFQLEAQELQSTTQQMSEDKAQEAFGILQQKGQMMGQQLQQEEQQIQRMGQIKMDSVIAEVRETIEKYGAANGYRFIFTGGEGGSVLYGDKASDITEQILKQLNDEHSQE</sequence>
<gene>
    <name evidence="3" type="ORF">QU605_00245</name>
</gene>
<reference evidence="3" key="1">
    <citation type="submission" date="2023-06" db="EMBL/GenBank/DDBJ databases">
        <title>Robiginitalea aurantiacus sp. nov. and Algoriphagus sediminis sp. nov., isolated from coastal sediment.</title>
        <authorList>
            <person name="Zhou Z.Y."/>
            <person name="An J."/>
            <person name="Jia Y.W."/>
            <person name="Du Z.J."/>
        </authorList>
    </citation>
    <scope>NUCLEOTIDE SEQUENCE</scope>
    <source>
        <strain evidence="3">M39</strain>
    </source>
</reference>
<dbReference type="SUPFAM" id="SSF111384">
    <property type="entry name" value="OmpH-like"/>
    <property type="match status" value="1"/>
</dbReference>
<dbReference type="Gene3D" id="3.30.910.20">
    <property type="entry name" value="Skp domain"/>
    <property type="match status" value="1"/>
</dbReference>
<dbReference type="Pfam" id="PF03938">
    <property type="entry name" value="OmpH"/>
    <property type="match status" value="1"/>
</dbReference>
<name>A0ABT7WAE3_9FLAO</name>
<evidence type="ECO:0000313" key="3">
    <source>
        <dbReference type="EMBL" id="MDM9629880.1"/>
    </source>
</evidence>
<dbReference type="SMART" id="SM00935">
    <property type="entry name" value="OmpH"/>
    <property type="match status" value="1"/>
</dbReference>
<organism evidence="3 4">
    <name type="scientific">Robiginitalea aurantiaca</name>
    <dbReference type="NCBI Taxonomy" id="3056915"/>
    <lineage>
        <taxon>Bacteria</taxon>
        <taxon>Pseudomonadati</taxon>
        <taxon>Bacteroidota</taxon>
        <taxon>Flavobacteriia</taxon>
        <taxon>Flavobacteriales</taxon>
        <taxon>Flavobacteriaceae</taxon>
        <taxon>Robiginitalea</taxon>
    </lineage>
</organism>
<dbReference type="PROSITE" id="PS51257">
    <property type="entry name" value="PROKAR_LIPOPROTEIN"/>
    <property type="match status" value="1"/>
</dbReference>
<accession>A0ABT7WAE3</accession>
<evidence type="ECO:0000313" key="4">
    <source>
        <dbReference type="Proteomes" id="UP001174839"/>
    </source>
</evidence>
<protein>
    <submittedName>
        <fullName evidence="3">OmpH family outer membrane protein</fullName>
    </submittedName>
</protein>
<comment type="similarity">
    <text evidence="1">Belongs to the Skp family.</text>
</comment>
<dbReference type="RefSeq" id="WP_289723250.1">
    <property type="nucleotide sequence ID" value="NZ_JAUDUY010000001.1"/>
</dbReference>
<dbReference type="Proteomes" id="UP001174839">
    <property type="component" value="Unassembled WGS sequence"/>
</dbReference>
<keyword evidence="2" id="KW-0732">Signal</keyword>
<dbReference type="PANTHER" id="PTHR35089:SF1">
    <property type="entry name" value="CHAPERONE PROTEIN SKP"/>
    <property type="match status" value="1"/>
</dbReference>